<gene>
    <name evidence="2" type="ORF">CRH09_04095</name>
</gene>
<dbReference type="Proteomes" id="UP000221961">
    <property type="component" value="Chromosome"/>
</dbReference>
<keyword evidence="1" id="KW-0732">Signal</keyword>
<evidence type="ECO:0000313" key="2">
    <source>
        <dbReference type="EMBL" id="ATL65509.1"/>
    </source>
</evidence>
<name>A0A291RDX6_9NOCA</name>
<feature type="signal peptide" evidence="1">
    <location>
        <begin position="1"/>
        <end position="25"/>
    </location>
</feature>
<dbReference type="AlphaFoldDB" id="A0A291RDX6"/>
<protein>
    <recommendedName>
        <fullName evidence="4">Pyridine nucleotide-disulfide oxidoreductase</fullName>
    </recommendedName>
</protein>
<evidence type="ECO:0008006" key="4">
    <source>
        <dbReference type="Google" id="ProtNLM"/>
    </source>
</evidence>
<evidence type="ECO:0000256" key="1">
    <source>
        <dbReference type="SAM" id="SignalP"/>
    </source>
</evidence>
<dbReference type="PROSITE" id="PS51257">
    <property type="entry name" value="PROKAR_LIPOPROTEIN"/>
    <property type="match status" value="1"/>
</dbReference>
<feature type="chain" id="PRO_5011996433" description="Pyridine nucleotide-disulfide oxidoreductase" evidence="1">
    <location>
        <begin position="26"/>
        <end position="173"/>
    </location>
</feature>
<evidence type="ECO:0000313" key="3">
    <source>
        <dbReference type="Proteomes" id="UP000221961"/>
    </source>
</evidence>
<dbReference type="GeneID" id="88356620"/>
<organism evidence="2 3">
    <name type="scientific">Nocardia terpenica</name>
    <dbReference type="NCBI Taxonomy" id="455432"/>
    <lineage>
        <taxon>Bacteria</taxon>
        <taxon>Bacillati</taxon>
        <taxon>Actinomycetota</taxon>
        <taxon>Actinomycetes</taxon>
        <taxon>Mycobacteriales</taxon>
        <taxon>Nocardiaceae</taxon>
        <taxon>Nocardia</taxon>
    </lineage>
</organism>
<dbReference type="RefSeq" id="WP_098692788.1">
    <property type="nucleotide sequence ID" value="NZ_CP023778.1"/>
</dbReference>
<sequence>MKFAGTRLITRLVLALVAMAVAALAVTGCSSSGKSDTAGAKVGDCINVVTESSATAAKTKPVDCSSDQAVYKVMSTSGQKKDCGTEYSSYEEKNAGGSTTAFLCLAPNLKQGICYHQDKDTGFSLADCTATDATVKVVKRVDGKSDEFLCDSGSTFLTVSDPKTTFCLANPKA</sequence>
<proteinExistence type="predicted"/>
<accession>A0A291RDX6</accession>
<dbReference type="KEGG" id="ntp:CRH09_04095"/>
<reference evidence="2 3" key="1">
    <citation type="submission" date="2017-10" db="EMBL/GenBank/DDBJ databases">
        <title>Comparative genomics between pathogenic Norcardia.</title>
        <authorList>
            <person name="Zeng L."/>
        </authorList>
    </citation>
    <scope>NUCLEOTIDE SEQUENCE [LARGE SCALE GENOMIC DNA]</scope>
    <source>
        <strain evidence="2 3">NC_YFY_NT001</strain>
    </source>
</reference>
<dbReference type="EMBL" id="CP023778">
    <property type="protein sequence ID" value="ATL65509.1"/>
    <property type="molecule type" value="Genomic_DNA"/>
</dbReference>